<evidence type="ECO:0000313" key="1">
    <source>
        <dbReference type="EMBL" id="MPC33556.1"/>
    </source>
</evidence>
<dbReference type="Proteomes" id="UP000324222">
    <property type="component" value="Unassembled WGS sequence"/>
</dbReference>
<accession>A0A5B7EK35</accession>
<organism evidence="1 2">
    <name type="scientific">Portunus trituberculatus</name>
    <name type="common">Swimming crab</name>
    <name type="synonym">Neptunus trituberculatus</name>
    <dbReference type="NCBI Taxonomy" id="210409"/>
    <lineage>
        <taxon>Eukaryota</taxon>
        <taxon>Metazoa</taxon>
        <taxon>Ecdysozoa</taxon>
        <taxon>Arthropoda</taxon>
        <taxon>Crustacea</taxon>
        <taxon>Multicrustacea</taxon>
        <taxon>Malacostraca</taxon>
        <taxon>Eumalacostraca</taxon>
        <taxon>Eucarida</taxon>
        <taxon>Decapoda</taxon>
        <taxon>Pleocyemata</taxon>
        <taxon>Brachyura</taxon>
        <taxon>Eubrachyura</taxon>
        <taxon>Portunoidea</taxon>
        <taxon>Portunidae</taxon>
        <taxon>Portuninae</taxon>
        <taxon>Portunus</taxon>
    </lineage>
</organism>
<dbReference type="AlphaFoldDB" id="A0A5B7EK35"/>
<reference evidence="1 2" key="1">
    <citation type="submission" date="2019-05" db="EMBL/GenBank/DDBJ databases">
        <title>Another draft genome of Portunus trituberculatus and its Hox gene families provides insights of decapod evolution.</title>
        <authorList>
            <person name="Jeong J.-H."/>
            <person name="Song I."/>
            <person name="Kim S."/>
            <person name="Choi T."/>
            <person name="Kim D."/>
            <person name="Ryu S."/>
            <person name="Kim W."/>
        </authorList>
    </citation>
    <scope>NUCLEOTIDE SEQUENCE [LARGE SCALE GENOMIC DNA]</scope>
    <source>
        <tissue evidence="1">Muscle</tissue>
    </source>
</reference>
<gene>
    <name evidence="1" type="ORF">E2C01_026911</name>
</gene>
<evidence type="ECO:0000313" key="2">
    <source>
        <dbReference type="Proteomes" id="UP000324222"/>
    </source>
</evidence>
<proteinExistence type="predicted"/>
<name>A0A5B7EK35_PORTR</name>
<protein>
    <submittedName>
        <fullName evidence="1">Uncharacterized protein</fullName>
    </submittedName>
</protein>
<dbReference type="EMBL" id="VSRR010002859">
    <property type="protein sequence ID" value="MPC33556.1"/>
    <property type="molecule type" value="Genomic_DNA"/>
</dbReference>
<comment type="caution">
    <text evidence="1">The sequence shown here is derived from an EMBL/GenBank/DDBJ whole genome shotgun (WGS) entry which is preliminary data.</text>
</comment>
<keyword evidence="2" id="KW-1185">Reference proteome</keyword>
<sequence>MLCSLTITAFQRLQLKILVFLRLQHWYTFLP</sequence>